<dbReference type="SUPFAM" id="SSF46785">
    <property type="entry name" value="Winged helix' DNA-binding domain"/>
    <property type="match status" value="1"/>
</dbReference>
<dbReference type="OrthoDB" id="9812435at2"/>
<dbReference type="KEGG" id="ahu:A6A40_22795"/>
<keyword evidence="7" id="KW-1185">Reference proteome</keyword>
<keyword evidence="4" id="KW-0804">Transcription</keyword>
<gene>
    <name evidence="6" type="ORF">A6A40_22795</name>
</gene>
<dbReference type="PANTHER" id="PTHR30537">
    <property type="entry name" value="HTH-TYPE TRANSCRIPTIONAL REGULATOR"/>
    <property type="match status" value="1"/>
</dbReference>
<dbReference type="Gene3D" id="1.10.10.10">
    <property type="entry name" value="Winged helix-like DNA-binding domain superfamily/Winged helix DNA-binding domain"/>
    <property type="match status" value="1"/>
</dbReference>
<dbReference type="Pfam" id="PF00126">
    <property type="entry name" value="HTH_1"/>
    <property type="match status" value="1"/>
</dbReference>
<dbReference type="AlphaFoldDB" id="A0A2R4VTX5"/>
<dbReference type="GO" id="GO:0003677">
    <property type="term" value="F:DNA binding"/>
    <property type="evidence" value="ECO:0007669"/>
    <property type="project" value="UniProtKB-KW"/>
</dbReference>
<evidence type="ECO:0000313" key="7">
    <source>
        <dbReference type="Proteomes" id="UP000077405"/>
    </source>
</evidence>
<evidence type="ECO:0000256" key="4">
    <source>
        <dbReference type="ARBA" id="ARBA00023163"/>
    </source>
</evidence>
<evidence type="ECO:0000256" key="2">
    <source>
        <dbReference type="ARBA" id="ARBA00023015"/>
    </source>
</evidence>
<dbReference type="PANTHER" id="PTHR30537:SF5">
    <property type="entry name" value="HTH-TYPE TRANSCRIPTIONAL ACTIVATOR TTDR-RELATED"/>
    <property type="match status" value="1"/>
</dbReference>
<dbReference type="Proteomes" id="UP000077405">
    <property type="component" value="Plasmid pYZ3"/>
</dbReference>
<keyword evidence="3" id="KW-0238">DNA-binding</keyword>
<dbReference type="RefSeq" id="WP_108548160.1">
    <property type="nucleotide sequence ID" value="NZ_CP028904.1"/>
</dbReference>
<dbReference type="InterPro" id="IPR058163">
    <property type="entry name" value="LysR-type_TF_proteobact-type"/>
</dbReference>
<evidence type="ECO:0000256" key="1">
    <source>
        <dbReference type="ARBA" id="ARBA00009437"/>
    </source>
</evidence>
<dbReference type="PRINTS" id="PR00039">
    <property type="entry name" value="HTHLYSR"/>
</dbReference>
<dbReference type="SUPFAM" id="SSF53850">
    <property type="entry name" value="Periplasmic binding protein-like II"/>
    <property type="match status" value="1"/>
</dbReference>
<feature type="domain" description="HTH lysR-type" evidence="5">
    <location>
        <begin position="2"/>
        <end position="59"/>
    </location>
</feature>
<comment type="similarity">
    <text evidence="1">Belongs to the LysR transcriptional regulatory family.</text>
</comment>
<organism evidence="6 7">
    <name type="scientific">Azospirillum humicireducens</name>
    <dbReference type="NCBI Taxonomy" id="1226968"/>
    <lineage>
        <taxon>Bacteria</taxon>
        <taxon>Pseudomonadati</taxon>
        <taxon>Pseudomonadota</taxon>
        <taxon>Alphaproteobacteria</taxon>
        <taxon>Rhodospirillales</taxon>
        <taxon>Azospirillaceae</taxon>
        <taxon>Azospirillum</taxon>
    </lineage>
</organism>
<reference evidence="6 7" key="1">
    <citation type="submission" date="2018-04" db="EMBL/GenBank/DDBJ databases">
        <title>Complete genome sequence of the nitrogen-fixing bacterium Azospirillum humicireducens type strain SgZ-5.</title>
        <authorList>
            <person name="Yu Z."/>
        </authorList>
    </citation>
    <scope>NUCLEOTIDE SEQUENCE [LARGE SCALE GENOMIC DNA]</scope>
    <source>
        <strain evidence="6 7">SgZ-5</strain>
        <plasmid evidence="6 7">pYZ3</plasmid>
    </source>
</reference>
<geneLocation type="plasmid" evidence="6 7">
    <name>pYZ3</name>
</geneLocation>
<dbReference type="EMBL" id="CP028904">
    <property type="protein sequence ID" value="AWB07883.1"/>
    <property type="molecule type" value="Genomic_DNA"/>
</dbReference>
<dbReference type="InterPro" id="IPR005119">
    <property type="entry name" value="LysR_subst-bd"/>
</dbReference>
<accession>A0A2R4VTX5</accession>
<dbReference type="PROSITE" id="PS50931">
    <property type="entry name" value="HTH_LYSR"/>
    <property type="match status" value="1"/>
</dbReference>
<dbReference type="GO" id="GO:0003700">
    <property type="term" value="F:DNA-binding transcription factor activity"/>
    <property type="evidence" value="ECO:0007669"/>
    <property type="project" value="InterPro"/>
</dbReference>
<dbReference type="InterPro" id="IPR000847">
    <property type="entry name" value="LysR_HTH_N"/>
</dbReference>
<evidence type="ECO:0000313" key="6">
    <source>
        <dbReference type="EMBL" id="AWB07883.1"/>
    </source>
</evidence>
<evidence type="ECO:0000259" key="5">
    <source>
        <dbReference type="PROSITE" id="PS50931"/>
    </source>
</evidence>
<evidence type="ECO:0000256" key="3">
    <source>
        <dbReference type="ARBA" id="ARBA00023125"/>
    </source>
</evidence>
<keyword evidence="2" id="KW-0805">Transcription regulation</keyword>
<protein>
    <submittedName>
        <fullName evidence="6">LysR family transcriptional regulator</fullName>
    </submittedName>
</protein>
<proteinExistence type="inferred from homology"/>
<dbReference type="InterPro" id="IPR036390">
    <property type="entry name" value="WH_DNA-bd_sf"/>
</dbReference>
<sequence length="316" mass="34564">MLTSDDLVFFGVVSSSSSLAEAARTLNVTPPAVTQRLKALEQRVGVRLMERTGRGLALTDEGELLVAEGAAIIEAIEGLAESLDRRTSRVRGRLRIAAPYGFGREHVAPVAANFARQHPEATVALELSDHPNVLTADSWDVVIHIGTLNAAERLVTTLAPNGRVVCASPAYLAEHPPIEQPEDLLEHRCLALRENDEDVTLWRFSHSAGSARTVRIKPAMSTNDGTILRTWAIAGLGVIVRSEWDATQDLAAGRLVRILSDWLCPAADVVALLSTRHGRSRRSTAFLAMMREALNPPPWRLRDQSSSPRWPDNMLD</sequence>
<dbReference type="Gene3D" id="3.40.190.290">
    <property type="match status" value="1"/>
</dbReference>
<dbReference type="InterPro" id="IPR036388">
    <property type="entry name" value="WH-like_DNA-bd_sf"/>
</dbReference>
<name>A0A2R4VTX5_9PROT</name>
<keyword evidence="6" id="KW-0614">Plasmid</keyword>
<dbReference type="Pfam" id="PF03466">
    <property type="entry name" value="LysR_substrate"/>
    <property type="match status" value="1"/>
</dbReference>